<feature type="domain" description="RNA polymerase sigma factor 70 region 4 type 2" evidence="6">
    <location>
        <begin position="123"/>
        <end position="171"/>
    </location>
</feature>
<dbReference type="Pfam" id="PF08281">
    <property type="entry name" value="Sigma70_r4_2"/>
    <property type="match status" value="1"/>
</dbReference>
<evidence type="ECO:0000256" key="3">
    <source>
        <dbReference type="ARBA" id="ARBA00023082"/>
    </source>
</evidence>
<keyword evidence="5" id="KW-0804">Transcription</keyword>
<evidence type="ECO:0000256" key="5">
    <source>
        <dbReference type="ARBA" id="ARBA00023163"/>
    </source>
</evidence>
<organism evidence="7">
    <name type="scientific">Streptomyces sp. R33</name>
    <dbReference type="NCBI Taxonomy" id="3238629"/>
    <lineage>
        <taxon>Bacteria</taxon>
        <taxon>Bacillati</taxon>
        <taxon>Actinomycetota</taxon>
        <taxon>Actinomycetes</taxon>
        <taxon>Kitasatosporales</taxon>
        <taxon>Streptomycetaceae</taxon>
        <taxon>Streptomyces</taxon>
    </lineage>
</organism>
<evidence type="ECO:0000259" key="6">
    <source>
        <dbReference type="Pfam" id="PF08281"/>
    </source>
</evidence>
<dbReference type="InterPro" id="IPR013324">
    <property type="entry name" value="RNA_pol_sigma_r3/r4-like"/>
</dbReference>
<dbReference type="InterPro" id="IPR039425">
    <property type="entry name" value="RNA_pol_sigma-70-like"/>
</dbReference>
<keyword evidence="3" id="KW-0731">Sigma factor</keyword>
<evidence type="ECO:0000256" key="4">
    <source>
        <dbReference type="ARBA" id="ARBA00023125"/>
    </source>
</evidence>
<dbReference type="Gene3D" id="1.10.10.10">
    <property type="entry name" value="Winged helix-like DNA-binding domain superfamily/Winged helix DNA-binding domain"/>
    <property type="match status" value="1"/>
</dbReference>
<keyword evidence="2" id="KW-0805">Transcription regulation</keyword>
<sequence>MSDVTDEADGAVRLPEPPAATHRWAPEEWDRFLAFEQTHRARFTRYAWMDLDSQVDAEEAVERTWDELIEEWPSLAFGLNLNHHAWQVLKRHVAIQMRLRHDRYPVDPQLLHAVAPDGSDLLDQVRLAIARLPERQRITLRMRYLLDYSNDEIADMMSIPKATVRSNLRHAHNRLARILDLPTDDTRKGKARP</sequence>
<dbReference type="PANTHER" id="PTHR43133">
    <property type="entry name" value="RNA POLYMERASE ECF-TYPE SIGMA FACTO"/>
    <property type="match status" value="1"/>
</dbReference>
<gene>
    <name evidence="7" type="ORF">AB5J51_40050</name>
</gene>
<dbReference type="PANTHER" id="PTHR43133:SF8">
    <property type="entry name" value="RNA POLYMERASE SIGMA FACTOR HI_1459-RELATED"/>
    <property type="match status" value="1"/>
</dbReference>
<accession>A0AB39YGQ0</accession>
<dbReference type="InterPro" id="IPR013249">
    <property type="entry name" value="RNA_pol_sigma70_r4_t2"/>
</dbReference>
<dbReference type="GO" id="GO:0006352">
    <property type="term" value="P:DNA-templated transcription initiation"/>
    <property type="evidence" value="ECO:0007669"/>
    <property type="project" value="InterPro"/>
</dbReference>
<dbReference type="CDD" id="cd06171">
    <property type="entry name" value="Sigma70_r4"/>
    <property type="match status" value="1"/>
</dbReference>
<dbReference type="AlphaFoldDB" id="A0AB39YGQ0"/>
<keyword evidence="4" id="KW-0238">DNA-binding</keyword>
<reference evidence="7" key="1">
    <citation type="submission" date="2024-08" db="EMBL/GenBank/DDBJ databases">
        <authorList>
            <person name="Yu S.T."/>
        </authorList>
    </citation>
    <scope>NUCLEOTIDE SEQUENCE</scope>
    <source>
        <strain evidence="7">R33</strain>
    </source>
</reference>
<dbReference type="InterPro" id="IPR036388">
    <property type="entry name" value="WH-like_DNA-bd_sf"/>
</dbReference>
<evidence type="ECO:0000256" key="1">
    <source>
        <dbReference type="ARBA" id="ARBA00010641"/>
    </source>
</evidence>
<protein>
    <submittedName>
        <fullName evidence="7">RNA polymerase sigma factor</fullName>
    </submittedName>
</protein>
<dbReference type="EMBL" id="CP165727">
    <property type="protein sequence ID" value="XDV68634.1"/>
    <property type="molecule type" value="Genomic_DNA"/>
</dbReference>
<proteinExistence type="inferred from homology"/>
<dbReference type="RefSeq" id="WP_369780127.1">
    <property type="nucleotide sequence ID" value="NZ_CP165727.1"/>
</dbReference>
<evidence type="ECO:0000313" key="7">
    <source>
        <dbReference type="EMBL" id="XDV68634.1"/>
    </source>
</evidence>
<comment type="similarity">
    <text evidence="1">Belongs to the sigma-70 factor family. ECF subfamily.</text>
</comment>
<dbReference type="GO" id="GO:0016987">
    <property type="term" value="F:sigma factor activity"/>
    <property type="evidence" value="ECO:0007669"/>
    <property type="project" value="UniProtKB-KW"/>
</dbReference>
<name>A0AB39YGQ0_9ACTN</name>
<dbReference type="SUPFAM" id="SSF88659">
    <property type="entry name" value="Sigma3 and sigma4 domains of RNA polymerase sigma factors"/>
    <property type="match status" value="1"/>
</dbReference>
<evidence type="ECO:0000256" key="2">
    <source>
        <dbReference type="ARBA" id="ARBA00023015"/>
    </source>
</evidence>
<dbReference type="GO" id="GO:0003677">
    <property type="term" value="F:DNA binding"/>
    <property type="evidence" value="ECO:0007669"/>
    <property type="project" value="UniProtKB-KW"/>
</dbReference>